<reference evidence="2" key="1">
    <citation type="submission" date="2016-11" db="UniProtKB">
        <authorList>
            <consortium name="WormBaseParasite"/>
        </authorList>
    </citation>
    <scope>IDENTIFICATION</scope>
</reference>
<name>A0A1I7TZ88_9PELO</name>
<protein>
    <submittedName>
        <fullName evidence="2">Chromo domain-containing protein</fullName>
    </submittedName>
</protein>
<dbReference type="WBParaSite" id="Csp11.Scaffold629.g13277.t1">
    <property type="protein sequence ID" value="Csp11.Scaffold629.g13277.t1"/>
    <property type="gene ID" value="Csp11.Scaffold629.g13277"/>
</dbReference>
<accession>A0A1I7TZ88</accession>
<evidence type="ECO:0000313" key="2">
    <source>
        <dbReference type="WBParaSite" id="Csp11.Scaffold629.g13277.t1"/>
    </source>
</evidence>
<proteinExistence type="predicted"/>
<dbReference type="Proteomes" id="UP000095282">
    <property type="component" value="Unplaced"/>
</dbReference>
<keyword evidence="1" id="KW-1185">Reference proteome</keyword>
<sequence>MIENMRLEGGELMFETLWSDMSKTWEPLCSFGEDGLKHESLQIFKRKNLKKWETLLKKAHIREPCSQTQEIKPTSSNSEPDIEYRVKMIKKMKFEEGELLFQTMWSDTSTTWEPLSSFGDEGLDHSSLQQFRTEQEDFIEVNGQQ</sequence>
<evidence type="ECO:0000313" key="1">
    <source>
        <dbReference type="Proteomes" id="UP000095282"/>
    </source>
</evidence>
<dbReference type="AlphaFoldDB" id="A0A1I7TZ88"/>
<organism evidence="1 2">
    <name type="scientific">Caenorhabditis tropicalis</name>
    <dbReference type="NCBI Taxonomy" id="1561998"/>
    <lineage>
        <taxon>Eukaryota</taxon>
        <taxon>Metazoa</taxon>
        <taxon>Ecdysozoa</taxon>
        <taxon>Nematoda</taxon>
        <taxon>Chromadorea</taxon>
        <taxon>Rhabditida</taxon>
        <taxon>Rhabditina</taxon>
        <taxon>Rhabditomorpha</taxon>
        <taxon>Rhabditoidea</taxon>
        <taxon>Rhabditidae</taxon>
        <taxon>Peloderinae</taxon>
        <taxon>Caenorhabditis</taxon>
    </lineage>
</organism>